<feature type="coiled-coil region" evidence="1">
    <location>
        <begin position="641"/>
        <end position="730"/>
    </location>
</feature>
<accession>A0A2N1NRG5</accession>
<dbReference type="InterPro" id="IPR001943">
    <property type="entry name" value="UVR_dom"/>
</dbReference>
<dbReference type="GO" id="GO:0005815">
    <property type="term" value="C:microtubule organizing center"/>
    <property type="evidence" value="ECO:0007669"/>
    <property type="project" value="TreeGrafter"/>
</dbReference>
<reference evidence="4 5" key="1">
    <citation type="submission" date="2016-04" db="EMBL/GenBank/DDBJ databases">
        <title>Genome analyses suggest a sexual origin of heterokaryosis in a supposedly ancient asexual fungus.</title>
        <authorList>
            <person name="Ropars J."/>
            <person name="Sedzielewska K."/>
            <person name="Noel J."/>
            <person name="Charron P."/>
            <person name="Farinelli L."/>
            <person name="Marton T."/>
            <person name="Kruger M."/>
            <person name="Pelin A."/>
            <person name="Brachmann A."/>
            <person name="Corradi N."/>
        </authorList>
    </citation>
    <scope>NUCLEOTIDE SEQUENCE [LARGE SCALE GENOMIC DNA]</scope>
    <source>
        <strain evidence="4 5">C2</strain>
    </source>
</reference>
<dbReference type="GO" id="GO:0005874">
    <property type="term" value="C:microtubule"/>
    <property type="evidence" value="ECO:0007669"/>
    <property type="project" value="TreeGrafter"/>
</dbReference>
<dbReference type="EMBL" id="LLXL01000184">
    <property type="protein sequence ID" value="PKK76444.1"/>
    <property type="molecule type" value="Genomic_DNA"/>
</dbReference>
<feature type="coiled-coil region" evidence="1">
    <location>
        <begin position="755"/>
        <end position="782"/>
    </location>
</feature>
<dbReference type="AlphaFoldDB" id="A0A2N1NRG5"/>
<evidence type="ECO:0000313" key="4">
    <source>
        <dbReference type="EMBL" id="PKK76444.1"/>
    </source>
</evidence>
<dbReference type="PANTHER" id="PTHR14332:SF3">
    <property type="entry name" value="DISRUPTED IN SCHIZOPHRENIA 1 PROTEIN"/>
    <property type="match status" value="1"/>
</dbReference>
<comment type="caution">
    <text evidence="4">The sequence shown here is derived from an EMBL/GenBank/DDBJ whole genome shotgun (WGS) entry which is preliminary data.</text>
</comment>
<dbReference type="GO" id="GO:0045111">
    <property type="term" value="C:intermediate filament cytoskeleton"/>
    <property type="evidence" value="ECO:0007669"/>
    <property type="project" value="TreeGrafter"/>
</dbReference>
<gene>
    <name evidence="4" type="ORF">RhiirC2_862599</name>
</gene>
<feature type="coiled-coil region" evidence="1">
    <location>
        <begin position="394"/>
        <end position="516"/>
    </location>
</feature>
<dbReference type="VEuPathDB" id="FungiDB:RhiirFUN_010859"/>
<dbReference type="PANTHER" id="PTHR14332">
    <property type="entry name" value="DISRUPTED IN SCHIZOPHRENIA 1 PROTEIN"/>
    <property type="match status" value="1"/>
</dbReference>
<evidence type="ECO:0000256" key="2">
    <source>
        <dbReference type="SAM" id="MobiDB-lite"/>
    </source>
</evidence>
<evidence type="ECO:0000259" key="3">
    <source>
        <dbReference type="Pfam" id="PF02151"/>
    </source>
</evidence>
<keyword evidence="1" id="KW-0175">Coiled coil</keyword>
<sequence>MNIPFSKQEVPPEETDLFTGLDIKNNRQTPTQHQRVSSVPNSPEQTNHRWQNSNQRMVNSIASFSMSGNLSEISLKSNDVSPAISTATTMQNSAFRFISDSASKKSPQATEKIPNFPFNNSTPREKSQSSLNNFVFNHEDTLAFAVPNNGQKRPALKSQAQNLSFSQRPISISLNSIKSRSKANKVSLEELAIDTESNSNIQGEMATTSILNSPPPLTKNNKSKTESELSRLEKELQQIIDIQSNVFQRRNSIYEQLAENFDKVKSLEIDQSNALSSEDYARADKLTHEIQEIHHKINNFCGVLPGLDQTLNELREKQAGYLKSKSETCRILEKELKTKKNEHIETWKTYSADMDSLRTMETEQINTTREEIGKARSDIVFNKEILSNNEAELNEKIEDRCREEKSERETLSKKRENIRGEIEELLLRVERLRAEEDNYSKQINEIDIKIENIINEYNPEKEGLLREKNELDNKERDIENKSRHVEEMENQLHSRLDYYKKQHELSQEELASLEKRIEEMGSISKINREEANEVEKLIDHLRNRAQRDLDCEKEISENHVRMEECDVEVKKLTSKVMHDKQTYSNVQQDISTIDTQIPALEEQKKLAVVGRDFGLASRLANRIKDLKSTRDERTKFLETKCASLERDQEDLKMARKKLEEYNSKFIEVEKNIGSELYEELNESLLQLRSRYDVANQRNFHTLMSLLQNEIKGLENRIDQIKVRYGLLNSNVQSNILNNLQVVAKNEDSHESTNSFINNSTRLKELEAQLQEAVEREDYLLAEQLQTEISSIQSPEVSDK</sequence>
<dbReference type="InterPro" id="IPR026081">
    <property type="entry name" value="DISC1"/>
</dbReference>
<dbReference type="Proteomes" id="UP000233469">
    <property type="component" value="Unassembled WGS sequence"/>
</dbReference>
<evidence type="ECO:0000256" key="1">
    <source>
        <dbReference type="SAM" id="Coils"/>
    </source>
</evidence>
<name>A0A2N1NRG5_9GLOM</name>
<dbReference type="VEuPathDB" id="FungiDB:RhiirA1_458279"/>
<feature type="region of interest" description="Disordered" evidence="2">
    <location>
        <begin position="27"/>
        <end position="51"/>
    </location>
</feature>
<protein>
    <recommendedName>
        <fullName evidence="3">UVR domain-containing protein</fullName>
    </recommendedName>
</protein>
<feature type="region of interest" description="Disordered" evidence="2">
    <location>
        <begin position="101"/>
        <end position="130"/>
    </location>
</feature>
<proteinExistence type="predicted"/>
<dbReference type="Pfam" id="PF02151">
    <property type="entry name" value="UVR"/>
    <property type="match status" value="1"/>
</dbReference>
<reference evidence="4 5" key="2">
    <citation type="submission" date="2017-10" db="EMBL/GenBank/DDBJ databases">
        <title>Extensive intraspecific genome diversity in a model arbuscular mycorrhizal fungus.</title>
        <authorList>
            <person name="Chen E.C.H."/>
            <person name="Morin E."/>
            <person name="Baudet D."/>
            <person name="Noel J."/>
            <person name="Ndikumana S."/>
            <person name="Charron P."/>
            <person name="St-Onge C."/>
            <person name="Giorgi J."/>
            <person name="Grigoriev I.V."/>
            <person name="Roux C."/>
            <person name="Martin F.M."/>
            <person name="Corradi N."/>
        </authorList>
    </citation>
    <scope>NUCLEOTIDE SEQUENCE [LARGE SCALE GENOMIC DNA]</scope>
    <source>
        <strain evidence="4 5">C2</strain>
    </source>
</reference>
<feature type="compositionally biased region" description="Polar residues" evidence="2">
    <location>
        <begin position="117"/>
        <end position="130"/>
    </location>
</feature>
<feature type="domain" description="UVR" evidence="3">
    <location>
        <begin position="761"/>
        <end position="792"/>
    </location>
</feature>
<organism evidence="4 5">
    <name type="scientific">Rhizophagus irregularis</name>
    <dbReference type="NCBI Taxonomy" id="588596"/>
    <lineage>
        <taxon>Eukaryota</taxon>
        <taxon>Fungi</taxon>
        <taxon>Fungi incertae sedis</taxon>
        <taxon>Mucoromycota</taxon>
        <taxon>Glomeromycotina</taxon>
        <taxon>Glomeromycetes</taxon>
        <taxon>Glomerales</taxon>
        <taxon>Glomeraceae</taxon>
        <taxon>Rhizophagus</taxon>
    </lineage>
</organism>
<dbReference type="VEuPathDB" id="FungiDB:FUN_015074"/>
<evidence type="ECO:0000313" key="5">
    <source>
        <dbReference type="Proteomes" id="UP000233469"/>
    </source>
</evidence>